<dbReference type="InterPro" id="IPR018244">
    <property type="entry name" value="Allrgn_V5/Tpx1_CS"/>
</dbReference>
<dbReference type="PANTHER" id="PTHR10334">
    <property type="entry name" value="CYSTEINE-RICH SECRETORY PROTEIN-RELATED"/>
    <property type="match status" value="1"/>
</dbReference>
<reference evidence="4 5" key="1">
    <citation type="journal article" date="2023" name="Res Sq">
        <title>Genomic and morphological characterization of Knufia obscura isolated from the Mars 2020 spacecraft assembly facility.</title>
        <authorList>
            <person name="Chander A.M."/>
            <person name="Teixeira M.M."/>
            <person name="Singh N.K."/>
            <person name="Williams M.P."/>
            <person name="Parker C.W."/>
            <person name="Leo P."/>
            <person name="Stajich J.E."/>
            <person name="Torok T."/>
            <person name="Tighe S."/>
            <person name="Mason C.E."/>
            <person name="Venkateswaran K."/>
        </authorList>
    </citation>
    <scope>NUCLEOTIDE SEQUENCE [LARGE SCALE GENOMIC DNA]</scope>
    <source>
        <strain evidence="4 5">CCFEE 5817</strain>
    </source>
</reference>
<accession>A0ABR0RAQ5</accession>
<dbReference type="SUPFAM" id="SSF55797">
    <property type="entry name" value="PR-1-like"/>
    <property type="match status" value="1"/>
</dbReference>
<organism evidence="4 5">
    <name type="scientific">Knufia obscura</name>
    <dbReference type="NCBI Taxonomy" id="1635080"/>
    <lineage>
        <taxon>Eukaryota</taxon>
        <taxon>Fungi</taxon>
        <taxon>Dikarya</taxon>
        <taxon>Ascomycota</taxon>
        <taxon>Pezizomycotina</taxon>
        <taxon>Eurotiomycetes</taxon>
        <taxon>Chaetothyriomycetidae</taxon>
        <taxon>Chaetothyriales</taxon>
        <taxon>Trichomeriaceae</taxon>
        <taxon>Knufia</taxon>
    </lineage>
</organism>
<dbReference type="GeneID" id="90003286"/>
<dbReference type="InterPro" id="IPR014044">
    <property type="entry name" value="CAP_dom"/>
</dbReference>
<dbReference type="RefSeq" id="XP_064725798.1">
    <property type="nucleotide sequence ID" value="XM_064878230.1"/>
</dbReference>
<dbReference type="InterPro" id="IPR035940">
    <property type="entry name" value="CAP_sf"/>
</dbReference>
<keyword evidence="2" id="KW-0732">Signal</keyword>
<sequence>MRPATWMAVALAAGVQAQTTVTICESYSYTDTITFTEYTTYYVTNGANGGTRSTTSSSSTSLASLTLPPASTTSNTNTNGGIGGSRSTTTMTSSTTGVPGNGTEVIIPGDEELVTPSTPIPTSSSTTVATTTTTTSLTTVASTDPEVTSSSFYIVFNVPTATPAAQRLSKRAVEYLAFDEEGQSILVTSESEAATFTLDDDGLLKSGSQFVALDEDADPPRFSIQDEQPETPVEINVDGNGNVSIPEVEGFCVQGDDLVVLTDGAEASDVCEAVEPELVAAQDETGTTTSLSSTVSSTGTQSTSVDASTTTTGTEATTESTSSTTSADSSTTTDAESSTSTESTTSTETTTSAEATTTTTSETSFTSSSATTTTSTATEPEITNKAYIDTVIRHHNRHRANHTADPLTWDPALAATAKKIADGCIYAHDTATDCPPNEDGSAQACYGQNIGAGYLPVQMGSIITDGFYNGEVNYYTYYGGEPDTATLHQWGHFSQIVWRDTETVGCYTTDCSANGLGNIDPSTNIRPFFTVCNYGPPGNWLGEFVDNVIQPVNLPTIGSDYQCPSAENCEDGA</sequence>
<evidence type="ECO:0000313" key="5">
    <source>
        <dbReference type="Proteomes" id="UP001334248"/>
    </source>
</evidence>
<feature type="chain" id="PRO_5046931360" description="SCP domain-containing protein" evidence="2">
    <location>
        <begin position="18"/>
        <end position="573"/>
    </location>
</feature>
<comment type="caution">
    <text evidence="4">The sequence shown here is derived from an EMBL/GenBank/DDBJ whole genome shotgun (WGS) entry which is preliminary data.</text>
</comment>
<dbReference type="Proteomes" id="UP001334248">
    <property type="component" value="Unassembled WGS sequence"/>
</dbReference>
<feature type="region of interest" description="Disordered" evidence="1">
    <location>
        <begin position="279"/>
        <end position="382"/>
    </location>
</feature>
<protein>
    <recommendedName>
        <fullName evidence="3">SCP domain-containing protein</fullName>
    </recommendedName>
</protein>
<evidence type="ECO:0000313" key="4">
    <source>
        <dbReference type="EMBL" id="KAK5937708.1"/>
    </source>
</evidence>
<dbReference type="SMART" id="SM00198">
    <property type="entry name" value="SCP"/>
    <property type="match status" value="1"/>
</dbReference>
<feature type="compositionally biased region" description="Low complexity" evidence="1">
    <location>
        <begin position="285"/>
        <end position="379"/>
    </location>
</feature>
<dbReference type="PRINTS" id="PR00837">
    <property type="entry name" value="V5TPXLIKE"/>
</dbReference>
<gene>
    <name evidence="4" type="ORF">PMZ80_009837</name>
</gene>
<dbReference type="PROSITE" id="PS01009">
    <property type="entry name" value="CRISP_1"/>
    <property type="match status" value="1"/>
</dbReference>
<name>A0ABR0RAQ5_9EURO</name>
<evidence type="ECO:0000256" key="1">
    <source>
        <dbReference type="SAM" id="MobiDB-lite"/>
    </source>
</evidence>
<feature type="compositionally biased region" description="Low complexity" evidence="1">
    <location>
        <begin position="48"/>
        <end position="97"/>
    </location>
</feature>
<proteinExistence type="predicted"/>
<feature type="region of interest" description="Disordered" evidence="1">
    <location>
        <begin position="48"/>
        <end position="103"/>
    </location>
</feature>
<dbReference type="Pfam" id="PF00188">
    <property type="entry name" value="CAP"/>
    <property type="match status" value="1"/>
</dbReference>
<feature type="domain" description="SCP" evidence="3">
    <location>
        <begin position="386"/>
        <end position="542"/>
    </location>
</feature>
<evidence type="ECO:0000256" key="2">
    <source>
        <dbReference type="SAM" id="SignalP"/>
    </source>
</evidence>
<dbReference type="EMBL" id="JAVHJV010000015">
    <property type="protein sequence ID" value="KAK5937708.1"/>
    <property type="molecule type" value="Genomic_DNA"/>
</dbReference>
<dbReference type="Gene3D" id="3.40.33.10">
    <property type="entry name" value="CAP"/>
    <property type="match status" value="1"/>
</dbReference>
<evidence type="ECO:0000259" key="3">
    <source>
        <dbReference type="SMART" id="SM00198"/>
    </source>
</evidence>
<dbReference type="InterPro" id="IPR001283">
    <property type="entry name" value="CRISP-related"/>
</dbReference>
<keyword evidence="5" id="KW-1185">Reference proteome</keyword>
<feature type="signal peptide" evidence="2">
    <location>
        <begin position="1"/>
        <end position="17"/>
    </location>
</feature>